<dbReference type="AlphaFoldDB" id="A0A542DTT3"/>
<reference evidence="4 5" key="1">
    <citation type="submission" date="2019-06" db="EMBL/GenBank/DDBJ databases">
        <title>Sequencing the genomes of 1000 actinobacteria strains.</title>
        <authorList>
            <person name="Klenk H.-P."/>
        </authorList>
    </citation>
    <scope>NUCLEOTIDE SEQUENCE [LARGE SCALE GENOMIC DNA]</scope>
    <source>
        <strain evidence="4 5">DSM 17305</strain>
    </source>
</reference>
<evidence type="ECO:0000259" key="3">
    <source>
        <dbReference type="Pfam" id="PF04321"/>
    </source>
</evidence>
<comment type="caution">
    <text evidence="4">The sequence shown here is derived from an EMBL/GenBank/DDBJ whole genome shotgun (WGS) entry which is preliminary data.</text>
</comment>
<comment type="similarity">
    <text evidence="1 2">Belongs to the dTDP-4-dehydrorhamnose reductase family.</text>
</comment>
<keyword evidence="2" id="KW-0560">Oxidoreductase</keyword>
<organism evidence="4 5">
    <name type="scientific">Kribbella jejuensis</name>
    <dbReference type="NCBI Taxonomy" id="236068"/>
    <lineage>
        <taxon>Bacteria</taxon>
        <taxon>Bacillati</taxon>
        <taxon>Actinomycetota</taxon>
        <taxon>Actinomycetes</taxon>
        <taxon>Propionibacteriales</taxon>
        <taxon>Kribbellaceae</taxon>
        <taxon>Kribbella</taxon>
    </lineage>
</organism>
<dbReference type="PANTHER" id="PTHR10491">
    <property type="entry name" value="DTDP-4-DEHYDRORHAMNOSE REDUCTASE"/>
    <property type="match status" value="1"/>
</dbReference>
<dbReference type="InterPro" id="IPR029903">
    <property type="entry name" value="RmlD-like-bd"/>
</dbReference>
<dbReference type="UniPathway" id="UPA00124"/>
<dbReference type="GO" id="GO:0019305">
    <property type="term" value="P:dTDP-rhamnose biosynthetic process"/>
    <property type="evidence" value="ECO:0007669"/>
    <property type="project" value="UniProtKB-UniPathway"/>
</dbReference>
<evidence type="ECO:0000256" key="2">
    <source>
        <dbReference type="RuleBase" id="RU364082"/>
    </source>
</evidence>
<dbReference type="Pfam" id="PF04321">
    <property type="entry name" value="RmlD_sub_bind"/>
    <property type="match status" value="1"/>
</dbReference>
<dbReference type="InterPro" id="IPR005913">
    <property type="entry name" value="dTDP_dehydrorham_reduct"/>
</dbReference>
<evidence type="ECO:0000313" key="4">
    <source>
        <dbReference type="EMBL" id="TQJ06509.1"/>
    </source>
</evidence>
<protein>
    <recommendedName>
        <fullName evidence="2">dTDP-4-dehydrorhamnose reductase</fullName>
        <ecNumber evidence="2">1.1.1.133</ecNumber>
    </recommendedName>
</protein>
<dbReference type="OrthoDB" id="25118at2"/>
<dbReference type="InterPro" id="IPR036291">
    <property type="entry name" value="NAD(P)-bd_dom_sf"/>
</dbReference>
<dbReference type="RefSeq" id="WP_141860821.1">
    <property type="nucleotide sequence ID" value="NZ_BAAAKA010000014.1"/>
</dbReference>
<dbReference type="Gene3D" id="3.40.50.720">
    <property type="entry name" value="NAD(P)-binding Rossmann-like Domain"/>
    <property type="match status" value="1"/>
</dbReference>
<gene>
    <name evidence="4" type="ORF">FB475_6174</name>
</gene>
<sequence>MRLLVTGAAGLLGRELLRTADHDVVPAYHSQAVPGGVQLDIRRRDDVRAVMRDVRPDAIIHTAYRQDDWMTTADGAVNVALAAEGARLVFVSSDAVFGHRAAAYTEDEPPCPTTPYGAAKAAAETTIRTIRPDALVARTSLIVGSNGDSGEEQRVRRLAAGEPGTFFTENIRCPIHVSDLAAALLELLVTDADGIAHLSGPQALSRHELGCLIATRDGLDPNVLPSTQGTASVIQLDSSRTQRLLKTRLRPAAEFLLSR</sequence>
<dbReference type="Proteomes" id="UP000316298">
    <property type="component" value="Unassembled WGS sequence"/>
</dbReference>
<dbReference type="PANTHER" id="PTHR10491:SF4">
    <property type="entry name" value="METHIONINE ADENOSYLTRANSFERASE 2 SUBUNIT BETA"/>
    <property type="match status" value="1"/>
</dbReference>
<comment type="pathway">
    <text evidence="2">Carbohydrate biosynthesis; dTDP-L-rhamnose biosynthesis.</text>
</comment>
<evidence type="ECO:0000256" key="1">
    <source>
        <dbReference type="ARBA" id="ARBA00010944"/>
    </source>
</evidence>
<feature type="domain" description="RmlD-like substrate binding" evidence="3">
    <location>
        <begin position="1"/>
        <end position="233"/>
    </location>
</feature>
<accession>A0A542DTT3</accession>
<comment type="function">
    <text evidence="2">Catalyzes the reduction of dTDP-6-deoxy-L-lyxo-4-hexulose to yield dTDP-L-rhamnose.</text>
</comment>
<name>A0A542DTT3_9ACTN</name>
<keyword evidence="5" id="KW-1185">Reference proteome</keyword>
<dbReference type="EMBL" id="VFMM01000003">
    <property type="protein sequence ID" value="TQJ06509.1"/>
    <property type="molecule type" value="Genomic_DNA"/>
</dbReference>
<proteinExistence type="inferred from homology"/>
<evidence type="ECO:0000313" key="5">
    <source>
        <dbReference type="Proteomes" id="UP000316298"/>
    </source>
</evidence>
<dbReference type="SUPFAM" id="SSF51735">
    <property type="entry name" value="NAD(P)-binding Rossmann-fold domains"/>
    <property type="match status" value="1"/>
</dbReference>
<dbReference type="EC" id="1.1.1.133" evidence="2"/>
<keyword evidence="2" id="KW-0521">NADP</keyword>
<dbReference type="GO" id="GO:0008831">
    <property type="term" value="F:dTDP-4-dehydrorhamnose reductase activity"/>
    <property type="evidence" value="ECO:0007669"/>
    <property type="project" value="UniProtKB-EC"/>
</dbReference>